<dbReference type="PROSITE" id="PS50026">
    <property type="entry name" value="EGF_3"/>
    <property type="match status" value="2"/>
</dbReference>
<proteinExistence type="predicted"/>
<dbReference type="EMBL" id="WJQU01000001">
    <property type="protein sequence ID" value="KAJ6647055.1"/>
    <property type="molecule type" value="Genomic_DNA"/>
</dbReference>
<dbReference type="SUPFAM" id="SSF57196">
    <property type="entry name" value="EGF/Laminin"/>
    <property type="match status" value="1"/>
</dbReference>
<dbReference type="Proteomes" id="UP001151699">
    <property type="component" value="Chromosome A"/>
</dbReference>
<name>A0A9Q0NB26_9DIPT</name>
<organism evidence="3 4">
    <name type="scientific">Pseudolycoriella hygida</name>
    <dbReference type="NCBI Taxonomy" id="35572"/>
    <lineage>
        <taxon>Eukaryota</taxon>
        <taxon>Metazoa</taxon>
        <taxon>Ecdysozoa</taxon>
        <taxon>Arthropoda</taxon>
        <taxon>Hexapoda</taxon>
        <taxon>Insecta</taxon>
        <taxon>Pterygota</taxon>
        <taxon>Neoptera</taxon>
        <taxon>Endopterygota</taxon>
        <taxon>Diptera</taxon>
        <taxon>Nematocera</taxon>
        <taxon>Sciaroidea</taxon>
        <taxon>Sciaridae</taxon>
        <taxon>Pseudolycoriella</taxon>
    </lineage>
</organism>
<comment type="caution">
    <text evidence="3">The sequence shown here is derived from an EMBL/GenBank/DDBJ whole genome shotgun (WGS) entry which is preliminary data.</text>
</comment>
<dbReference type="OrthoDB" id="7789013at2759"/>
<feature type="domain" description="EGF-like" evidence="2">
    <location>
        <begin position="91"/>
        <end position="129"/>
    </location>
</feature>
<evidence type="ECO:0000313" key="3">
    <source>
        <dbReference type="EMBL" id="KAJ6647055.1"/>
    </source>
</evidence>
<dbReference type="SMART" id="SM00181">
    <property type="entry name" value="EGF"/>
    <property type="match status" value="4"/>
</dbReference>
<dbReference type="PANTHER" id="PTHR22963:SF39">
    <property type="entry name" value="DUMPY"/>
    <property type="match status" value="1"/>
</dbReference>
<evidence type="ECO:0000256" key="1">
    <source>
        <dbReference type="PROSITE-ProRule" id="PRU00076"/>
    </source>
</evidence>
<feature type="domain" description="EGF-like" evidence="2">
    <location>
        <begin position="198"/>
        <end position="236"/>
    </location>
</feature>
<keyword evidence="1" id="KW-0245">EGF-like domain</keyword>
<evidence type="ECO:0000259" key="2">
    <source>
        <dbReference type="PROSITE" id="PS50026"/>
    </source>
</evidence>
<protein>
    <submittedName>
        <fullName evidence="3">Protocadherin Fat 1</fullName>
    </submittedName>
</protein>
<reference evidence="3" key="1">
    <citation type="submission" date="2022-07" db="EMBL/GenBank/DDBJ databases">
        <authorList>
            <person name="Trinca V."/>
            <person name="Uliana J.V.C."/>
            <person name="Torres T.T."/>
            <person name="Ward R.J."/>
            <person name="Monesi N."/>
        </authorList>
    </citation>
    <scope>NUCLEOTIDE SEQUENCE</scope>
    <source>
        <strain evidence="3">HSMRA1968</strain>
        <tissue evidence="3">Whole embryos</tissue>
    </source>
</reference>
<dbReference type="PROSITE" id="PS01186">
    <property type="entry name" value="EGF_2"/>
    <property type="match status" value="2"/>
</dbReference>
<gene>
    <name evidence="3" type="primary">FAT1_0</name>
    <name evidence="3" type="ORF">Bhyg_02273</name>
</gene>
<dbReference type="SUPFAM" id="SSF90148">
    <property type="entry name" value="DPY module"/>
    <property type="match status" value="1"/>
</dbReference>
<dbReference type="InterPro" id="IPR048407">
    <property type="entry name" value="Dumpy_DPY"/>
</dbReference>
<comment type="caution">
    <text evidence="1">Lacks conserved residue(s) required for the propagation of feature annotation.</text>
</comment>
<keyword evidence="4" id="KW-1185">Reference proteome</keyword>
<sequence length="238" mass="25106">CTSNKACIRNKCVDPCPGSCGQSATCSVLNHVPTCTCFSGFIGDPFVKCEPAPPPKPVQFEDPCNPSPCGANAQCSNGICTCVALYHAIVEQRPCHPSPCGPNSQCREINGQAVCSCIPSYIGTPPSCRPECVINSECPLNEACINAKCRDPCPGSCGQNAKCSVRNHVPICTCPNRYDGNPFIQCRPIIEVPPQKDPVNPCHPSPCGSNSECRAVGDSPSCSCLIGFIGAPPYCRPE</sequence>
<feature type="non-terminal residue" evidence="3">
    <location>
        <position position="238"/>
    </location>
</feature>
<dbReference type="InterPro" id="IPR000742">
    <property type="entry name" value="EGF"/>
</dbReference>
<dbReference type="Pfam" id="PF21164">
    <property type="entry name" value="Dumpy_DPY"/>
    <property type="match status" value="1"/>
</dbReference>
<dbReference type="AlphaFoldDB" id="A0A9Q0NB26"/>
<dbReference type="PANTHER" id="PTHR22963">
    <property type="entry name" value="ENDOGLIN-RELATED"/>
    <property type="match status" value="1"/>
</dbReference>
<feature type="non-terminal residue" evidence="3">
    <location>
        <position position="1"/>
    </location>
</feature>
<accession>A0A9Q0NB26</accession>
<evidence type="ECO:0000313" key="4">
    <source>
        <dbReference type="Proteomes" id="UP001151699"/>
    </source>
</evidence>